<proteinExistence type="inferred from homology"/>
<dbReference type="PANTHER" id="PTHR42928:SF5">
    <property type="entry name" value="BLR1237 PROTEIN"/>
    <property type="match status" value="1"/>
</dbReference>
<dbReference type="PANTHER" id="PTHR42928">
    <property type="entry name" value="TRICARBOXYLATE-BINDING PROTEIN"/>
    <property type="match status" value="1"/>
</dbReference>
<sequence>METALTPVTPPLRRRHALRQTAQALGVLAAATALGPVALSTASAQSQTSGAAASNATGNAASSVATRSATDWPTRPVRILTPFPPGAGPETVARMVAEKLQKKWGKPVIVENKPGANGFLAIDAFKRGAQDGHDLIQLDNVHLVVYPHLFKKLPYDPVKDFDPLTPLFRTYFFVGVAASSKYKTVADLVAEAKARPGALNYGSWSVGNAVHLGAAQLEALTHTQMQHVVYKDTSMLYAAVASGELDFALGSMATAGPLQRAGRIRFIAVAAPHRLPAFPDLPTVAESGGPAGYEVTGWTTLAAPRHLPKAVADKIQRDIEAALDEPDLRQRYATFGYEPFPVTRDPFSRFMAAESSKYADIVKRLNIALD</sequence>
<evidence type="ECO:0000313" key="3">
    <source>
        <dbReference type="Proteomes" id="UP000060699"/>
    </source>
</evidence>
<dbReference type="Gene3D" id="3.40.190.10">
    <property type="entry name" value="Periplasmic binding protein-like II"/>
    <property type="match status" value="1"/>
</dbReference>
<dbReference type="InterPro" id="IPR042100">
    <property type="entry name" value="Bug_dom1"/>
</dbReference>
<dbReference type="PROSITE" id="PS51318">
    <property type="entry name" value="TAT"/>
    <property type="match status" value="1"/>
</dbReference>
<dbReference type="KEGG" id="rdp:RD2015_2703"/>
<organism evidence="2 3">
    <name type="scientific">Roseateles depolymerans</name>
    <dbReference type="NCBI Taxonomy" id="76731"/>
    <lineage>
        <taxon>Bacteria</taxon>
        <taxon>Pseudomonadati</taxon>
        <taxon>Pseudomonadota</taxon>
        <taxon>Betaproteobacteria</taxon>
        <taxon>Burkholderiales</taxon>
        <taxon>Sphaerotilaceae</taxon>
        <taxon>Roseateles</taxon>
    </lineage>
</organism>
<evidence type="ECO:0000256" key="1">
    <source>
        <dbReference type="ARBA" id="ARBA00006987"/>
    </source>
</evidence>
<dbReference type="OrthoDB" id="8678477at2"/>
<dbReference type="SUPFAM" id="SSF53850">
    <property type="entry name" value="Periplasmic binding protein-like II"/>
    <property type="match status" value="1"/>
</dbReference>
<dbReference type="EMBL" id="CP013729">
    <property type="protein sequence ID" value="ALV07168.1"/>
    <property type="molecule type" value="Genomic_DNA"/>
</dbReference>
<evidence type="ECO:0000313" key="2">
    <source>
        <dbReference type="EMBL" id="ALV07168.1"/>
    </source>
</evidence>
<reference evidence="2 3" key="1">
    <citation type="submission" date="2015-12" db="EMBL/GenBank/DDBJ databases">
        <title>Complete genome of Roseateles depolymerans KCTC 42856.</title>
        <authorList>
            <person name="Kim K.M."/>
        </authorList>
    </citation>
    <scope>NUCLEOTIDE SEQUENCE [LARGE SCALE GENOMIC DNA]</scope>
    <source>
        <strain evidence="2 3">KCTC 42856</strain>
    </source>
</reference>
<dbReference type="InterPro" id="IPR005064">
    <property type="entry name" value="BUG"/>
</dbReference>
<accession>A0A0U3NFG4</accession>
<dbReference type="PIRSF" id="PIRSF017082">
    <property type="entry name" value="YflP"/>
    <property type="match status" value="1"/>
</dbReference>
<dbReference type="CDD" id="cd07012">
    <property type="entry name" value="PBP2_Bug_TTT"/>
    <property type="match status" value="1"/>
</dbReference>
<name>A0A0U3NFG4_9BURK</name>
<comment type="similarity">
    <text evidence="1">Belongs to the UPF0065 (bug) family.</text>
</comment>
<dbReference type="Pfam" id="PF03401">
    <property type="entry name" value="TctC"/>
    <property type="match status" value="1"/>
</dbReference>
<dbReference type="PATRIC" id="fig|76731.3.peg.2767"/>
<dbReference type="STRING" id="76731.RD2015_2703"/>
<dbReference type="Gene3D" id="3.40.190.150">
    <property type="entry name" value="Bordetella uptake gene, domain 1"/>
    <property type="match status" value="1"/>
</dbReference>
<dbReference type="AlphaFoldDB" id="A0A0U3NFG4"/>
<keyword evidence="3" id="KW-1185">Reference proteome</keyword>
<protein>
    <submittedName>
        <fullName evidence="2">TctC</fullName>
    </submittedName>
</protein>
<dbReference type="InterPro" id="IPR006311">
    <property type="entry name" value="TAT_signal"/>
</dbReference>
<gene>
    <name evidence="2" type="ORF">RD2015_2703</name>
</gene>
<dbReference type="Proteomes" id="UP000060699">
    <property type="component" value="Chromosome"/>
</dbReference>